<feature type="region of interest" description="Disordered" evidence="5">
    <location>
        <begin position="239"/>
        <end position="261"/>
    </location>
</feature>
<dbReference type="PROSITE" id="PS51635">
    <property type="entry name" value="PNPLA"/>
    <property type="match status" value="1"/>
</dbReference>
<dbReference type="SUPFAM" id="SSF52151">
    <property type="entry name" value="FabD/lysophospholipase-like"/>
    <property type="match status" value="1"/>
</dbReference>
<dbReference type="Proteomes" id="UP000582974">
    <property type="component" value="Unassembled WGS sequence"/>
</dbReference>
<reference evidence="7 8" key="1">
    <citation type="submission" date="2020-07" db="EMBL/GenBank/DDBJ databases">
        <title>Genome of Haloechinothrix sp.</title>
        <authorList>
            <person name="Tang S.-K."/>
            <person name="Yang L."/>
            <person name="Zhu W.-Y."/>
        </authorList>
    </citation>
    <scope>NUCLEOTIDE SEQUENCE [LARGE SCALE GENOMIC DNA]</scope>
    <source>
        <strain evidence="7 8">YIM 98757</strain>
    </source>
</reference>
<keyword evidence="2 4" id="KW-0442">Lipid degradation</keyword>
<dbReference type="EMBL" id="JACCKD010000001">
    <property type="protein sequence ID" value="MBA0124441.1"/>
    <property type="molecule type" value="Genomic_DNA"/>
</dbReference>
<evidence type="ECO:0000256" key="2">
    <source>
        <dbReference type="ARBA" id="ARBA00022963"/>
    </source>
</evidence>
<accession>A0A838A7T2</accession>
<protein>
    <submittedName>
        <fullName evidence="7">Patatin-like phospholipase family protein</fullName>
    </submittedName>
</protein>
<feature type="active site" description="Proton acceptor" evidence="4">
    <location>
        <position position="212"/>
    </location>
</feature>
<feature type="active site" description="Nucleophile" evidence="4">
    <location>
        <position position="45"/>
    </location>
</feature>
<dbReference type="GO" id="GO:0016042">
    <property type="term" value="P:lipid catabolic process"/>
    <property type="evidence" value="ECO:0007669"/>
    <property type="project" value="UniProtKB-UniRule"/>
</dbReference>
<evidence type="ECO:0000256" key="4">
    <source>
        <dbReference type="PROSITE-ProRule" id="PRU01161"/>
    </source>
</evidence>
<keyword evidence="1 4" id="KW-0378">Hydrolase</keyword>
<dbReference type="InterPro" id="IPR016035">
    <property type="entry name" value="Acyl_Trfase/lysoPLipase"/>
</dbReference>
<evidence type="ECO:0000256" key="5">
    <source>
        <dbReference type="SAM" id="MobiDB-lite"/>
    </source>
</evidence>
<dbReference type="PANTHER" id="PTHR14226:SF57">
    <property type="entry name" value="BLR7027 PROTEIN"/>
    <property type="match status" value="1"/>
</dbReference>
<comment type="caution">
    <text evidence="4">Lacks conserved residue(s) required for the propagation of feature annotation.</text>
</comment>
<name>A0A838A7T2_9PSEU</name>
<dbReference type="PANTHER" id="PTHR14226">
    <property type="entry name" value="NEUROPATHY TARGET ESTERASE/SWISS CHEESE D.MELANOGASTER"/>
    <property type="match status" value="1"/>
</dbReference>
<keyword evidence="8" id="KW-1185">Reference proteome</keyword>
<keyword evidence="3 4" id="KW-0443">Lipid metabolism</keyword>
<dbReference type="RefSeq" id="WP_180891304.1">
    <property type="nucleotide sequence ID" value="NZ_JACCKD010000001.1"/>
</dbReference>
<proteinExistence type="predicted"/>
<sequence>MSDERVGLVLAGGGARGAYEAGALSVLLPELERRGQRPRLLVGSSVGAINATYLAATAHLGAEAAVAGLLEHWRQLDIGHVIRPLIFQQIPRLAARSVGELLSLPALRMTSLLDPSPLAANLREWLDWDILRSNLDNSDDTILAVIGTAVWTGRSVVFCDANAPLPDHRSHVLDYVRCQVGLEHIRASAAIPMLFPSVHIDHPDQARGWYIDGSTRLNTPLKPALDLGADRVVVLGTSSVTTPVDDPGRHDSGPPSLGDGAVNLLQGDLVDPLIEDMRMLGNVNTFFTGEAPGAHRYRRTRGKPAYRQVPYIFIGPPRNAIGELAVEIFRSRYGGLKGLRNPDFLLLNRLLGPGGAGRGELLSYLFFDSEFLTELIEMGARDARKWLPHDCATEDPWHLEPLDAFISTPG</sequence>
<evidence type="ECO:0000256" key="1">
    <source>
        <dbReference type="ARBA" id="ARBA00022801"/>
    </source>
</evidence>
<dbReference type="Gene3D" id="3.40.1090.10">
    <property type="entry name" value="Cytosolic phospholipase A2 catalytic domain"/>
    <property type="match status" value="1"/>
</dbReference>
<comment type="caution">
    <text evidence="7">The sequence shown here is derived from an EMBL/GenBank/DDBJ whole genome shotgun (WGS) entry which is preliminary data.</text>
</comment>
<feature type="short sequence motif" description="GXSXG" evidence="4">
    <location>
        <begin position="43"/>
        <end position="47"/>
    </location>
</feature>
<dbReference type="GO" id="GO:0016787">
    <property type="term" value="F:hydrolase activity"/>
    <property type="evidence" value="ECO:0007669"/>
    <property type="project" value="UniProtKB-UniRule"/>
</dbReference>
<feature type="domain" description="PNPLA" evidence="6">
    <location>
        <begin position="8"/>
        <end position="225"/>
    </location>
</feature>
<dbReference type="InterPro" id="IPR050301">
    <property type="entry name" value="NTE"/>
</dbReference>
<evidence type="ECO:0000313" key="8">
    <source>
        <dbReference type="Proteomes" id="UP000582974"/>
    </source>
</evidence>
<gene>
    <name evidence="7" type="ORF">H0B56_02670</name>
</gene>
<evidence type="ECO:0000313" key="7">
    <source>
        <dbReference type="EMBL" id="MBA0124441.1"/>
    </source>
</evidence>
<dbReference type="InterPro" id="IPR002641">
    <property type="entry name" value="PNPLA_dom"/>
</dbReference>
<feature type="short sequence motif" description="GXGXXG" evidence="4">
    <location>
        <begin position="12"/>
        <end position="17"/>
    </location>
</feature>
<dbReference type="AlphaFoldDB" id="A0A838A7T2"/>
<evidence type="ECO:0000259" key="6">
    <source>
        <dbReference type="PROSITE" id="PS51635"/>
    </source>
</evidence>
<organism evidence="7 8">
    <name type="scientific">Haloechinothrix aidingensis</name>
    <dbReference type="NCBI Taxonomy" id="2752311"/>
    <lineage>
        <taxon>Bacteria</taxon>
        <taxon>Bacillati</taxon>
        <taxon>Actinomycetota</taxon>
        <taxon>Actinomycetes</taxon>
        <taxon>Pseudonocardiales</taxon>
        <taxon>Pseudonocardiaceae</taxon>
        <taxon>Haloechinothrix</taxon>
    </lineage>
</organism>
<dbReference type="Pfam" id="PF01734">
    <property type="entry name" value="Patatin"/>
    <property type="match status" value="1"/>
</dbReference>
<evidence type="ECO:0000256" key="3">
    <source>
        <dbReference type="ARBA" id="ARBA00023098"/>
    </source>
</evidence>